<comment type="caution">
    <text evidence="2">The sequence shown here is derived from an EMBL/GenBank/DDBJ whole genome shotgun (WGS) entry which is preliminary data.</text>
</comment>
<dbReference type="Proteomes" id="UP001241758">
    <property type="component" value="Unassembled WGS sequence"/>
</dbReference>
<organism evidence="2 3">
    <name type="scientific">Actinoplanes sandaracinus</name>
    <dbReference type="NCBI Taxonomy" id="3045177"/>
    <lineage>
        <taxon>Bacteria</taxon>
        <taxon>Bacillati</taxon>
        <taxon>Actinomycetota</taxon>
        <taxon>Actinomycetes</taxon>
        <taxon>Micromonosporales</taxon>
        <taxon>Micromonosporaceae</taxon>
        <taxon>Actinoplanes</taxon>
    </lineage>
</organism>
<dbReference type="RefSeq" id="WP_282767464.1">
    <property type="nucleotide sequence ID" value="NZ_JASCTH010000067.1"/>
</dbReference>
<dbReference type="Pfam" id="PF19381">
    <property type="entry name" value="DUF5956"/>
    <property type="match status" value="1"/>
</dbReference>
<proteinExistence type="predicted"/>
<feature type="compositionally biased region" description="Basic and acidic residues" evidence="1">
    <location>
        <begin position="18"/>
        <end position="31"/>
    </location>
</feature>
<sequence>MSAAPAMRLHALPQDAGHGIDLDERSQDPSQRRSRVGLGRVGSANPIGFAEDINEYLHAAGVPHRPSGYRWFLILPHDCTGTQFWDRVHRHLSEHSDATHPSVLITHVRNALAEIYRAA</sequence>
<evidence type="ECO:0000313" key="3">
    <source>
        <dbReference type="Proteomes" id="UP001241758"/>
    </source>
</evidence>
<reference evidence="2 3" key="1">
    <citation type="submission" date="2023-05" db="EMBL/GenBank/DDBJ databases">
        <title>Actinoplanes sp. NEAU-A12 genome sequencing.</title>
        <authorList>
            <person name="Wang Z.-S."/>
        </authorList>
    </citation>
    <scope>NUCLEOTIDE SEQUENCE [LARGE SCALE GENOMIC DNA]</scope>
    <source>
        <strain evidence="2 3">NEAU-A12</strain>
    </source>
</reference>
<dbReference type="InterPro" id="IPR046000">
    <property type="entry name" value="DUF5956"/>
</dbReference>
<protein>
    <submittedName>
        <fullName evidence="2">DUF5956 family protein</fullName>
    </submittedName>
</protein>
<keyword evidence="3" id="KW-1185">Reference proteome</keyword>
<accession>A0ABT6X1V8</accession>
<dbReference type="EMBL" id="JASCTH010000067">
    <property type="protein sequence ID" value="MDI6106002.1"/>
    <property type="molecule type" value="Genomic_DNA"/>
</dbReference>
<feature type="region of interest" description="Disordered" evidence="1">
    <location>
        <begin position="1"/>
        <end position="43"/>
    </location>
</feature>
<evidence type="ECO:0000256" key="1">
    <source>
        <dbReference type="SAM" id="MobiDB-lite"/>
    </source>
</evidence>
<gene>
    <name evidence="2" type="ORF">QLQ12_46290</name>
</gene>
<name>A0ABT6X1V8_9ACTN</name>
<evidence type="ECO:0000313" key="2">
    <source>
        <dbReference type="EMBL" id="MDI6106002.1"/>
    </source>
</evidence>